<dbReference type="InterPro" id="IPR011250">
    <property type="entry name" value="OMP/PagP_B-barrel"/>
</dbReference>
<feature type="domain" description="Outer membrane protein beta-barrel" evidence="3">
    <location>
        <begin position="18"/>
        <end position="187"/>
    </location>
</feature>
<dbReference type="InterPro" id="IPR027385">
    <property type="entry name" value="Beta-barrel_OMP"/>
</dbReference>
<dbReference type="OrthoDB" id="9791180at2"/>
<dbReference type="RefSeq" id="WP_025413218.1">
    <property type="nucleotide sequence ID" value="NZ_CP007128.1"/>
</dbReference>
<sequence length="219" mass="22303">MHRSIVNARSVAVLALALVAAPLGAQQRQPAAAQKATVFDVTPYAGYMHFGDIINGPLGTSLKSANAPVVGAQLGLSMGPNVGLVGNVAYGSSNLQVGVPILGGVNIGGTSKHVIYDADVELRMPMQSAGAAQQFTPFAQLGVGAITTKFQESVVKTSSTSFAGNLGAGVDVTVGRGFGVRAMVKDYVGRFDALDNTGLPVKGNTTNNIAGSVGLRLSF</sequence>
<dbReference type="AlphaFoldDB" id="W0RN90"/>
<protein>
    <recommendedName>
        <fullName evidence="3">Outer membrane protein beta-barrel domain-containing protein</fullName>
    </recommendedName>
</protein>
<evidence type="ECO:0000256" key="2">
    <source>
        <dbReference type="SAM" id="SignalP"/>
    </source>
</evidence>
<proteinExistence type="predicted"/>
<dbReference type="InParanoid" id="W0RN90"/>
<accession>W0RN90</accession>
<reference evidence="4 5" key="1">
    <citation type="journal article" date="2014" name="Genome Announc.">
        <title>Genome Sequence and Methylome of Soil Bacterium Gemmatirosa kalamazoonensis KBS708T, a Member of the Rarely Cultivated Gemmatimonadetes Phylum.</title>
        <authorList>
            <person name="Debruyn J.M."/>
            <person name="Radosevich M."/>
            <person name="Wommack K.E."/>
            <person name="Polson S.W."/>
            <person name="Hauser L.J."/>
            <person name="Fawaz M.N."/>
            <person name="Korlach J."/>
            <person name="Tsai Y.C."/>
        </authorList>
    </citation>
    <scope>NUCLEOTIDE SEQUENCE [LARGE SCALE GENOMIC DNA]</scope>
    <source>
        <strain evidence="4 5">KBS708</strain>
    </source>
</reference>
<evidence type="ECO:0000313" key="5">
    <source>
        <dbReference type="Proteomes" id="UP000019151"/>
    </source>
</evidence>
<evidence type="ECO:0000313" key="4">
    <source>
        <dbReference type="EMBL" id="AHG91780.1"/>
    </source>
</evidence>
<dbReference type="HOGENOM" id="CLU_1259922_0_0_0"/>
<dbReference type="Proteomes" id="UP000019151">
    <property type="component" value="Chromosome"/>
</dbReference>
<gene>
    <name evidence="4" type="ORF">J421_4243</name>
</gene>
<name>W0RN90_9BACT</name>
<dbReference type="SUPFAM" id="SSF56925">
    <property type="entry name" value="OMPA-like"/>
    <property type="match status" value="1"/>
</dbReference>
<evidence type="ECO:0000259" key="3">
    <source>
        <dbReference type="Pfam" id="PF13505"/>
    </source>
</evidence>
<dbReference type="STRING" id="861299.J421_4243"/>
<feature type="signal peptide" evidence="2">
    <location>
        <begin position="1"/>
        <end position="25"/>
    </location>
</feature>
<organism evidence="4 5">
    <name type="scientific">Gemmatirosa kalamazoonensis</name>
    <dbReference type="NCBI Taxonomy" id="861299"/>
    <lineage>
        <taxon>Bacteria</taxon>
        <taxon>Pseudomonadati</taxon>
        <taxon>Gemmatimonadota</taxon>
        <taxon>Gemmatimonadia</taxon>
        <taxon>Gemmatimonadales</taxon>
        <taxon>Gemmatimonadaceae</taxon>
        <taxon>Gemmatirosa</taxon>
    </lineage>
</organism>
<feature type="chain" id="PRO_5004795761" description="Outer membrane protein beta-barrel domain-containing protein" evidence="2">
    <location>
        <begin position="26"/>
        <end position="219"/>
    </location>
</feature>
<keyword evidence="1 2" id="KW-0732">Signal</keyword>
<dbReference type="Pfam" id="PF13505">
    <property type="entry name" value="OMP_b-brl"/>
    <property type="match status" value="1"/>
</dbReference>
<dbReference type="Gene3D" id="2.40.160.20">
    <property type="match status" value="1"/>
</dbReference>
<dbReference type="EMBL" id="CP007128">
    <property type="protein sequence ID" value="AHG91780.1"/>
    <property type="molecule type" value="Genomic_DNA"/>
</dbReference>
<dbReference type="KEGG" id="gba:J421_4243"/>
<evidence type="ECO:0000256" key="1">
    <source>
        <dbReference type="ARBA" id="ARBA00022729"/>
    </source>
</evidence>
<keyword evidence="5" id="KW-1185">Reference proteome</keyword>
<dbReference type="eggNOG" id="COG3637">
    <property type="taxonomic scope" value="Bacteria"/>
</dbReference>